<evidence type="ECO:0000313" key="5">
    <source>
        <dbReference type="Proteomes" id="UP000319555"/>
    </source>
</evidence>
<feature type="domain" description="FecR protein" evidence="3">
    <location>
        <begin position="55"/>
        <end position="156"/>
    </location>
</feature>
<keyword evidence="5" id="KW-1185">Reference proteome</keyword>
<dbReference type="PANTHER" id="PTHR38731">
    <property type="entry name" value="LIPL45-RELATED LIPOPROTEIN-RELATED"/>
    <property type="match status" value="1"/>
</dbReference>
<accession>A0A521C0Q2</accession>
<evidence type="ECO:0000256" key="2">
    <source>
        <dbReference type="SAM" id="SignalP"/>
    </source>
</evidence>
<keyword evidence="2" id="KW-0732">Signal</keyword>
<name>A0A521C0Q2_9RHOB</name>
<evidence type="ECO:0000259" key="3">
    <source>
        <dbReference type="Pfam" id="PF04773"/>
    </source>
</evidence>
<dbReference type="EMBL" id="FXTE01000002">
    <property type="protein sequence ID" value="SMO52381.1"/>
    <property type="molecule type" value="Genomic_DNA"/>
</dbReference>
<proteinExistence type="predicted"/>
<reference evidence="4 5" key="1">
    <citation type="submission" date="2017-05" db="EMBL/GenBank/DDBJ databases">
        <authorList>
            <person name="Varghese N."/>
            <person name="Submissions S."/>
        </authorList>
    </citation>
    <scope>NUCLEOTIDE SEQUENCE [LARGE SCALE GENOMIC DNA]</scope>
    <source>
        <strain evidence="4 5">DSM 28009</strain>
    </source>
</reference>
<dbReference type="Proteomes" id="UP000319555">
    <property type="component" value="Unassembled WGS sequence"/>
</dbReference>
<evidence type="ECO:0000313" key="4">
    <source>
        <dbReference type="EMBL" id="SMO52381.1"/>
    </source>
</evidence>
<organism evidence="4 5">
    <name type="scientific">Ruegeria faecimaris</name>
    <dbReference type="NCBI Taxonomy" id="686389"/>
    <lineage>
        <taxon>Bacteria</taxon>
        <taxon>Pseudomonadati</taxon>
        <taxon>Pseudomonadota</taxon>
        <taxon>Alphaproteobacteria</taxon>
        <taxon>Rhodobacterales</taxon>
        <taxon>Roseobacteraceae</taxon>
        <taxon>Ruegeria</taxon>
    </lineage>
</organism>
<sequence length="276" mass="29268">MVWLRVLCVSCCVLILPSQILANIGTVVSVKQGAEITRAGNSRPLLEGMEVASGDSISTDSRGVVQLIFVDETKIAIGPNAKMALDVTMLRNKKKAKNFAVQALGGSFRFISGNSRKRAYSIQTPTATMAVRGTIFDMWVVPGTQSSMLVLEGTVQMCGLKGGCRSTGRQCSLFATSQKGKVGRPADQAQYDEAVKNGFPFIQSQERLLSPLRVNIEGCAGESAPVQPIEKSDAPEPRPAPPQRQAVKASVASAPVEAPSIEGGAAPDTKPNRPVN</sequence>
<dbReference type="Pfam" id="PF04773">
    <property type="entry name" value="FecR"/>
    <property type="match status" value="1"/>
</dbReference>
<feature type="region of interest" description="Disordered" evidence="1">
    <location>
        <begin position="223"/>
        <end position="276"/>
    </location>
</feature>
<evidence type="ECO:0000256" key="1">
    <source>
        <dbReference type="SAM" id="MobiDB-lite"/>
    </source>
</evidence>
<dbReference type="PANTHER" id="PTHR38731:SF1">
    <property type="entry name" value="FECR PROTEIN DOMAIN-CONTAINING PROTEIN"/>
    <property type="match status" value="1"/>
</dbReference>
<protein>
    <submittedName>
        <fullName evidence="4">FecR family protein</fullName>
    </submittedName>
</protein>
<dbReference type="AlphaFoldDB" id="A0A521C0Q2"/>
<feature type="signal peptide" evidence="2">
    <location>
        <begin position="1"/>
        <end position="22"/>
    </location>
</feature>
<feature type="compositionally biased region" description="Low complexity" evidence="1">
    <location>
        <begin position="243"/>
        <end position="260"/>
    </location>
</feature>
<feature type="chain" id="PRO_5021816467" evidence="2">
    <location>
        <begin position="23"/>
        <end position="276"/>
    </location>
</feature>
<gene>
    <name evidence="4" type="ORF">SAMN06265380_10210</name>
</gene>
<dbReference type="Gene3D" id="2.60.120.1440">
    <property type="match status" value="1"/>
</dbReference>
<dbReference type="InterPro" id="IPR006860">
    <property type="entry name" value="FecR"/>
</dbReference>